<accession>A0A422QDB2</accession>
<dbReference type="RefSeq" id="WP_370663566.1">
    <property type="nucleotide sequence ID" value="NZ_JSAB01000448.1"/>
</dbReference>
<dbReference type="InterPro" id="IPR011004">
    <property type="entry name" value="Trimer_LpxA-like_sf"/>
</dbReference>
<proteinExistence type="predicted"/>
<evidence type="ECO:0000313" key="1">
    <source>
        <dbReference type="EMBL" id="RNF27875.1"/>
    </source>
</evidence>
<dbReference type="EMBL" id="JSAB01000448">
    <property type="protein sequence ID" value="RNF27875.1"/>
    <property type="molecule type" value="Genomic_DNA"/>
</dbReference>
<dbReference type="PANTHER" id="PTHR42811">
    <property type="entry name" value="SERINE ACETYLTRANSFERASE"/>
    <property type="match status" value="1"/>
</dbReference>
<protein>
    <submittedName>
        <fullName evidence="1">Serine acetyltransferase</fullName>
    </submittedName>
</protein>
<dbReference type="Pfam" id="PF00132">
    <property type="entry name" value="Hexapep"/>
    <property type="match status" value="1"/>
</dbReference>
<dbReference type="GO" id="GO:0016740">
    <property type="term" value="F:transferase activity"/>
    <property type="evidence" value="ECO:0007669"/>
    <property type="project" value="UniProtKB-KW"/>
</dbReference>
<feature type="non-terminal residue" evidence="1">
    <location>
        <position position="1"/>
    </location>
</feature>
<reference evidence="1" key="1">
    <citation type="submission" date="2014-10" db="EMBL/GenBank/DDBJ databases">
        <title>Massilia sp. genome.</title>
        <authorList>
            <person name="Xu B."/>
            <person name="Dai L."/>
            <person name="Huang Z."/>
        </authorList>
    </citation>
    <scope>NUCLEOTIDE SEQUENCE [LARGE SCALE GENOMIC DNA]</scope>
    <source>
        <strain evidence="1">CFS-1</strain>
    </source>
</reference>
<dbReference type="InterPro" id="IPR001451">
    <property type="entry name" value="Hexapep"/>
</dbReference>
<dbReference type="Proteomes" id="UP000283254">
    <property type="component" value="Unassembled WGS sequence"/>
</dbReference>
<dbReference type="AlphaFoldDB" id="A0A422QDB2"/>
<sequence length="136" mass="14340">TLVAGTKRHPTLERGVIVGAGAQVLGAFTVGEYAKIGSNAVVVKPVPAGATAVGNPAHIIQKEDQSRSARMFAAYGVTPNGDDPLSKALRGLIDHAARQDEQIERLTDTLRAAGLCCPRVEEGDKLDSEQLNRLVD</sequence>
<name>A0A422QDB2_9BURK</name>
<dbReference type="SUPFAM" id="SSF51161">
    <property type="entry name" value="Trimeric LpxA-like enzymes"/>
    <property type="match status" value="1"/>
</dbReference>
<dbReference type="Gene3D" id="2.160.10.10">
    <property type="entry name" value="Hexapeptide repeat proteins"/>
    <property type="match status" value="1"/>
</dbReference>
<evidence type="ECO:0000313" key="2">
    <source>
        <dbReference type="Proteomes" id="UP000283254"/>
    </source>
</evidence>
<comment type="caution">
    <text evidence="1">The sequence shown here is derived from an EMBL/GenBank/DDBJ whole genome shotgun (WGS) entry which is preliminary data.</text>
</comment>
<gene>
    <name evidence="1" type="ORF">NM04_26280</name>
</gene>
<keyword evidence="2" id="KW-1185">Reference proteome</keyword>
<organism evidence="1 2">
    <name type="scientific">Massilia aurea</name>
    <dbReference type="NCBI Taxonomy" id="373040"/>
    <lineage>
        <taxon>Bacteria</taxon>
        <taxon>Pseudomonadati</taxon>
        <taxon>Pseudomonadota</taxon>
        <taxon>Betaproteobacteria</taxon>
        <taxon>Burkholderiales</taxon>
        <taxon>Oxalobacteraceae</taxon>
        <taxon>Telluria group</taxon>
        <taxon>Massilia</taxon>
    </lineage>
</organism>